<evidence type="ECO:0000313" key="2">
    <source>
        <dbReference type="EMBL" id="CAL1707984.1"/>
    </source>
</evidence>
<organism evidence="2 3">
    <name type="scientific">Somion occarium</name>
    <dbReference type="NCBI Taxonomy" id="3059160"/>
    <lineage>
        <taxon>Eukaryota</taxon>
        <taxon>Fungi</taxon>
        <taxon>Dikarya</taxon>
        <taxon>Basidiomycota</taxon>
        <taxon>Agaricomycotina</taxon>
        <taxon>Agaricomycetes</taxon>
        <taxon>Polyporales</taxon>
        <taxon>Cerrenaceae</taxon>
        <taxon>Somion</taxon>
    </lineage>
</organism>
<feature type="compositionally biased region" description="Polar residues" evidence="1">
    <location>
        <begin position="164"/>
        <end position="175"/>
    </location>
</feature>
<accession>A0ABP1DM20</accession>
<dbReference type="Proteomes" id="UP001497453">
    <property type="component" value="Chromosome 4"/>
</dbReference>
<dbReference type="EMBL" id="OZ037947">
    <property type="protein sequence ID" value="CAL1707984.1"/>
    <property type="molecule type" value="Genomic_DNA"/>
</dbReference>
<reference evidence="3" key="1">
    <citation type="submission" date="2024-04" db="EMBL/GenBank/DDBJ databases">
        <authorList>
            <person name="Shaw F."/>
            <person name="Minotto A."/>
        </authorList>
    </citation>
    <scope>NUCLEOTIDE SEQUENCE [LARGE SCALE GENOMIC DNA]</scope>
</reference>
<keyword evidence="3" id="KW-1185">Reference proteome</keyword>
<name>A0ABP1DM20_9APHY</name>
<gene>
    <name evidence="2" type="ORF">GFSPODELE1_LOCUS6633</name>
</gene>
<feature type="region of interest" description="Disordered" evidence="1">
    <location>
        <begin position="164"/>
        <end position="194"/>
    </location>
</feature>
<sequence length="287" mass="31127">MYYPVAKSQFDDAERAVVSPGDATVGYGSTKVPIYPIPVVSLFLDHQQELSDDEYPSPPPAYPEILEVGYMEGKGSLETISDEKQVVDIRKLSHQPPVGTNRLSLSNVQSSLPESIDSLSITDKNSISAHVGNTTTQPAFGTGQREYPPKVNSHIAPLIDSTTSTVAGPQASQLTPAIEPPRNHGVQVPTAADQQRDLGWRVAERNSNEERQRSIDNTTDIRTDIPLGLSRHTPIVVLDSPPPTPTTPSRRRWIPLPSVSPSFDIPTVLTPQDTVNGPVEGLGLTLF</sequence>
<evidence type="ECO:0000313" key="3">
    <source>
        <dbReference type="Proteomes" id="UP001497453"/>
    </source>
</evidence>
<protein>
    <submittedName>
        <fullName evidence="2">Uncharacterized protein</fullName>
    </submittedName>
</protein>
<proteinExistence type="predicted"/>
<feature type="region of interest" description="Disordered" evidence="1">
    <location>
        <begin position="234"/>
        <end position="255"/>
    </location>
</feature>
<evidence type="ECO:0000256" key="1">
    <source>
        <dbReference type="SAM" id="MobiDB-lite"/>
    </source>
</evidence>